<feature type="domain" description="CoA-binding" evidence="1">
    <location>
        <begin position="17"/>
        <end position="110"/>
    </location>
</feature>
<evidence type="ECO:0000313" key="2">
    <source>
        <dbReference type="EMBL" id="MFC6705268.1"/>
    </source>
</evidence>
<comment type="caution">
    <text evidence="2">The sequence shown here is derived from an EMBL/GenBank/DDBJ whole genome shotgun (WGS) entry which is preliminary data.</text>
</comment>
<dbReference type="Proteomes" id="UP001596298">
    <property type="component" value="Unassembled WGS sequence"/>
</dbReference>
<dbReference type="RefSeq" id="WP_382400248.1">
    <property type="nucleotide sequence ID" value="NZ_JBHSWH010000001.1"/>
</dbReference>
<sequence length="144" mass="15770">MTERWRPPTTAETREVLQTARTIAVVGVSDNPARPSHGVAAYLIEHTDYEVWLVNPNLTTLFGRTVYPSLADLPSAPDIVDVFRRASELPGITDEAIAARARVLWFQLGLYDENLATVATSAGLTVVMDRCLKVEHRALAGPAD</sequence>
<dbReference type="Gene3D" id="3.40.50.720">
    <property type="entry name" value="NAD(P)-binding Rossmann-like Domain"/>
    <property type="match status" value="1"/>
</dbReference>
<organism evidence="2 3">
    <name type="scientific">Flexivirga alba</name>
    <dbReference type="NCBI Taxonomy" id="702742"/>
    <lineage>
        <taxon>Bacteria</taxon>
        <taxon>Bacillati</taxon>
        <taxon>Actinomycetota</taxon>
        <taxon>Actinomycetes</taxon>
        <taxon>Micrococcales</taxon>
        <taxon>Dermacoccaceae</taxon>
        <taxon>Flexivirga</taxon>
    </lineage>
</organism>
<keyword evidence="3" id="KW-1185">Reference proteome</keyword>
<dbReference type="InterPro" id="IPR036291">
    <property type="entry name" value="NAD(P)-bd_dom_sf"/>
</dbReference>
<proteinExistence type="predicted"/>
<evidence type="ECO:0000313" key="3">
    <source>
        <dbReference type="Proteomes" id="UP001596298"/>
    </source>
</evidence>
<dbReference type="EMBL" id="JBHSWH010000001">
    <property type="protein sequence ID" value="MFC6705268.1"/>
    <property type="molecule type" value="Genomic_DNA"/>
</dbReference>
<dbReference type="SMART" id="SM00881">
    <property type="entry name" value="CoA_binding"/>
    <property type="match status" value="1"/>
</dbReference>
<dbReference type="InterPro" id="IPR003781">
    <property type="entry name" value="CoA-bd"/>
</dbReference>
<protein>
    <submittedName>
        <fullName evidence="2">CoA-binding protein</fullName>
    </submittedName>
</protein>
<gene>
    <name evidence="2" type="ORF">ACFQDH_08310</name>
</gene>
<dbReference type="SUPFAM" id="SSF51735">
    <property type="entry name" value="NAD(P)-binding Rossmann-fold domains"/>
    <property type="match status" value="1"/>
</dbReference>
<dbReference type="PANTHER" id="PTHR33303">
    <property type="entry name" value="CYTOPLASMIC PROTEIN-RELATED"/>
    <property type="match status" value="1"/>
</dbReference>
<dbReference type="PANTHER" id="PTHR33303:SF2">
    <property type="entry name" value="COA-BINDING DOMAIN-CONTAINING PROTEIN"/>
    <property type="match status" value="1"/>
</dbReference>
<accession>A0ABW2AEF2</accession>
<reference evidence="3" key="1">
    <citation type="journal article" date="2019" name="Int. J. Syst. Evol. Microbiol.">
        <title>The Global Catalogue of Microorganisms (GCM) 10K type strain sequencing project: providing services to taxonomists for standard genome sequencing and annotation.</title>
        <authorList>
            <consortium name="The Broad Institute Genomics Platform"/>
            <consortium name="The Broad Institute Genome Sequencing Center for Infectious Disease"/>
            <person name="Wu L."/>
            <person name="Ma J."/>
        </authorList>
    </citation>
    <scope>NUCLEOTIDE SEQUENCE [LARGE SCALE GENOMIC DNA]</scope>
    <source>
        <strain evidence="3">CCUG 58127</strain>
    </source>
</reference>
<evidence type="ECO:0000259" key="1">
    <source>
        <dbReference type="SMART" id="SM00881"/>
    </source>
</evidence>
<name>A0ABW2AEF2_9MICO</name>
<dbReference type="Pfam" id="PF13380">
    <property type="entry name" value="CoA_binding_2"/>
    <property type="match status" value="1"/>
</dbReference>